<dbReference type="RefSeq" id="WP_126698432.1">
    <property type="nucleotide sequence ID" value="NZ_RWKW01000016.1"/>
</dbReference>
<dbReference type="AlphaFoldDB" id="A0A429Z1B7"/>
<evidence type="ECO:0000256" key="1">
    <source>
        <dbReference type="SAM" id="Phobius"/>
    </source>
</evidence>
<evidence type="ECO:0000313" key="2">
    <source>
        <dbReference type="EMBL" id="RST87501.1"/>
    </source>
</evidence>
<dbReference type="EMBL" id="RWKW01000016">
    <property type="protein sequence ID" value="RST87501.1"/>
    <property type="molecule type" value="Genomic_DNA"/>
</dbReference>
<keyword evidence="3" id="KW-1185">Reference proteome</keyword>
<gene>
    <name evidence="2" type="ORF">EJC49_05360</name>
</gene>
<keyword evidence="1" id="KW-1133">Transmembrane helix</keyword>
<keyword evidence="1" id="KW-0812">Transmembrane</keyword>
<dbReference type="OrthoDB" id="7189296at2"/>
<dbReference type="Proteomes" id="UP000278398">
    <property type="component" value="Unassembled WGS sequence"/>
</dbReference>
<organism evidence="2 3">
    <name type="scientific">Aquibium carbonis</name>
    <dbReference type="NCBI Taxonomy" id="2495581"/>
    <lineage>
        <taxon>Bacteria</taxon>
        <taxon>Pseudomonadati</taxon>
        <taxon>Pseudomonadota</taxon>
        <taxon>Alphaproteobacteria</taxon>
        <taxon>Hyphomicrobiales</taxon>
        <taxon>Phyllobacteriaceae</taxon>
        <taxon>Aquibium</taxon>
    </lineage>
</organism>
<evidence type="ECO:0000313" key="3">
    <source>
        <dbReference type="Proteomes" id="UP000278398"/>
    </source>
</evidence>
<comment type="caution">
    <text evidence="2">The sequence shown here is derived from an EMBL/GenBank/DDBJ whole genome shotgun (WGS) entry which is preliminary data.</text>
</comment>
<name>A0A429Z1B7_9HYPH</name>
<keyword evidence="1" id="KW-0472">Membrane</keyword>
<accession>A0A429Z1B7</accession>
<reference evidence="2 3" key="1">
    <citation type="submission" date="2018-12" db="EMBL/GenBank/DDBJ databases">
        <title>Mesorhizobium carbonis sp. nov., isolated from coal mine water.</title>
        <authorList>
            <person name="Xin W."/>
            <person name="Xu Z."/>
            <person name="Xiang F."/>
            <person name="Zhang J."/>
            <person name="Xi L."/>
            <person name="Liu J."/>
        </authorList>
    </citation>
    <scope>NUCLEOTIDE SEQUENCE [LARGE SCALE GENOMIC DNA]</scope>
    <source>
        <strain evidence="2 3">B2.3</strain>
    </source>
</reference>
<sequence>MSRTDTTPERPQGILSGLRAHFGRLGRDRKGVAAIEFAFIAPLLLVTYFMTMEVSQGLEVSKKTGRIAIIVGDLVTQQQSLNKADLDSIMRIGEAVIQPYSRSAPSVYVTAIEISDEEKPKATVAWSRKLVGGATSSYLPAGSIVTTVPQKLMIRNTFLIRAESKLEYTPVVVWSAGDSASFGMKSAFDKLDMSDRYFLRPRMSQKVGCNDC</sequence>
<proteinExistence type="predicted"/>
<feature type="transmembrane region" description="Helical" evidence="1">
    <location>
        <begin position="31"/>
        <end position="50"/>
    </location>
</feature>
<protein>
    <submittedName>
        <fullName evidence="2">Pilus assembly protein</fullName>
    </submittedName>
</protein>